<keyword evidence="5" id="KW-1185">Reference proteome</keyword>
<dbReference type="InterPro" id="IPR050268">
    <property type="entry name" value="NADH-dep_flavin_reductase"/>
</dbReference>
<sequence>MPAGPLGGAAVDPATFRRALGRVPTSVSVIAAGTREGPAGLVVGSLVSISLVPPLIGIFVSESSTSWPRIEATGTFTANVLAHGQHELCARFARPGGAKFTGLTWLTSPLGNPLLPGVTGWIDCTLRDVLRIGDHSLAVGQVESAGEGNGGPPLVHHEGLLRALAPYGER</sequence>
<proteinExistence type="inferred from homology"/>
<dbReference type="InterPro" id="IPR012349">
    <property type="entry name" value="Split_barrel_FMN-bd"/>
</dbReference>
<dbReference type="Proteomes" id="UP001501532">
    <property type="component" value="Unassembled WGS sequence"/>
</dbReference>
<dbReference type="InterPro" id="IPR002563">
    <property type="entry name" value="Flavin_Rdtase-like_dom"/>
</dbReference>
<gene>
    <name evidence="4" type="ORF">GCM10010448_37290</name>
</gene>
<reference evidence="5" key="1">
    <citation type="journal article" date="2019" name="Int. J. Syst. Evol. Microbiol.">
        <title>The Global Catalogue of Microorganisms (GCM) 10K type strain sequencing project: providing services to taxonomists for standard genome sequencing and annotation.</title>
        <authorList>
            <consortium name="The Broad Institute Genomics Platform"/>
            <consortium name="The Broad Institute Genome Sequencing Center for Infectious Disease"/>
            <person name="Wu L."/>
            <person name="Ma J."/>
        </authorList>
    </citation>
    <scope>NUCLEOTIDE SEQUENCE [LARGE SCALE GENOMIC DNA]</scope>
    <source>
        <strain evidence="5">JCM 9091</strain>
    </source>
</reference>
<organism evidence="4 5">
    <name type="scientific">Streptomyces glomeratus</name>
    <dbReference type="NCBI Taxonomy" id="284452"/>
    <lineage>
        <taxon>Bacteria</taxon>
        <taxon>Bacillati</taxon>
        <taxon>Actinomycetota</taxon>
        <taxon>Actinomycetes</taxon>
        <taxon>Kitasatosporales</taxon>
        <taxon>Streptomycetaceae</taxon>
        <taxon>Streptomyces</taxon>
    </lineage>
</organism>
<evidence type="ECO:0000256" key="2">
    <source>
        <dbReference type="ARBA" id="ARBA00023002"/>
    </source>
</evidence>
<dbReference type="Pfam" id="PF01613">
    <property type="entry name" value="Flavin_Reduct"/>
    <property type="match status" value="1"/>
</dbReference>
<dbReference type="PANTHER" id="PTHR30466:SF11">
    <property type="entry name" value="FLAVIN-DEPENDENT MONOOXYGENASE, REDUCTASE SUBUNIT HSAB"/>
    <property type="match status" value="1"/>
</dbReference>
<feature type="domain" description="Flavin reductase like" evidence="3">
    <location>
        <begin position="20"/>
        <end position="163"/>
    </location>
</feature>
<dbReference type="SUPFAM" id="SSF50475">
    <property type="entry name" value="FMN-binding split barrel"/>
    <property type="match status" value="1"/>
</dbReference>
<dbReference type="PANTHER" id="PTHR30466">
    <property type="entry name" value="FLAVIN REDUCTASE"/>
    <property type="match status" value="1"/>
</dbReference>
<evidence type="ECO:0000313" key="5">
    <source>
        <dbReference type="Proteomes" id="UP001501532"/>
    </source>
</evidence>
<comment type="similarity">
    <text evidence="1">Belongs to the non-flavoprotein flavin reductase family.</text>
</comment>
<dbReference type="Gene3D" id="2.30.110.10">
    <property type="entry name" value="Electron Transport, Fmn-binding Protein, Chain A"/>
    <property type="match status" value="1"/>
</dbReference>
<comment type="caution">
    <text evidence="4">The sequence shown here is derived from an EMBL/GenBank/DDBJ whole genome shotgun (WGS) entry which is preliminary data.</text>
</comment>
<evidence type="ECO:0000256" key="1">
    <source>
        <dbReference type="ARBA" id="ARBA00008898"/>
    </source>
</evidence>
<dbReference type="SMART" id="SM00903">
    <property type="entry name" value="Flavin_Reduct"/>
    <property type="match status" value="1"/>
</dbReference>
<keyword evidence="2" id="KW-0560">Oxidoreductase</keyword>
<evidence type="ECO:0000313" key="4">
    <source>
        <dbReference type="EMBL" id="GAA3050773.1"/>
    </source>
</evidence>
<protein>
    <submittedName>
        <fullName evidence="4">Flavin reductase family protein</fullName>
    </submittedName>
</protein>
<accession>A0ABP6LS69</accession>
<name>A0ABP6LS69_9ACTN</name>
<dbReference type="EMBL" id="BAAAUF010000031">
    <property type="protein sequence ID" value="GAA3050773.1"/>
    <property type="molecule type" value="Genomic_DNA"/>
</dbReference>
<evidence type="ECO:0000259" key="3">
    <source>
        <dbReference type="SMART" id="SM00903"/>
    </source>
</evidence>